<dbReference type="Pfam" id="PF12900">
    <property type="entry name" value="Pyridox_ox_2"/>
    <property type="match status" value="1"/>
</dbReference>
<dbReference type="Gene3D" id="2.30.110.10">
    <property type="entry name" value="Electron Transport, Fmn-binding Protein, Chain A"/>
    <property type="match status" value="1"/>
</dbReference>
<keyword evidence="2" id="KW-1185">Reference proteome</keyword>
<accession>A0A1H7FGG8</accession>
<protein>
    <recommendedName>
        <fullName evidence="3">Flavin mononucleotide-binding protein</fullName>
    </recommendedName>
</protein>
<evidence type="ECO:0000313" key="1">
    <source>
        <dbReference type="EMBL" id="SEK23220.1"/>
    </source>
</evidence>
<name>A0A1H7FGG8_9FLAO</name>
<dbReference type="AlphaFoldDB" id="A0A1H7FGG8"/>
<reference evidence="2" key="1">
    <citation type="submission" date="2016-10" db="EMBL/GenBank/DDBJ databases">
        <authorList>
            <person name="Varghese N."/>
            <person name="Submissions S."/>
        </authorList>
    </citation>
    <scope>NUCLEOTIDE SEQUENCE [LARGE SCALE GENOMIC DNA]</scope>
    <source>
        <strain evidence="2">DSM 16471</strain>
    </source>
</reference>
<gene>
    <name evidence="1" type="ORF">SAMN04488008_101104</name>
</gene>
<dbReference type="InterPro" id="IPR012349">
    <property type="entry name" value="Split_barrel_FMN-bd"/>
</dbReference>
<sequence length="150" mass="17368">MTDLKTNEGLRILRNNYVGHLAFIAQNKPFTIPITYYFDSKDNSIISYSGNGHKIEAMRKNHFVSLQVDEVQSVHNWESVLVHGIFEELNGDDAKKKLHLFADGIKSIIHSKERKEVEFINEFSSKRYSGEHSIVYRINILEITGKRKET</sequence>
<evidence type="ECO:0008006" key="3">
    <source>
        <dbReference type="Google" id="ProtNLM"/>
    </source>
</evidence>
<dbReference type="RefSeq" id="WP_091618680.1">
    <property type="nucleotide sequence ID" value="NZ_FNZN01000001.1"/>
</dbReference>
<dbReference type="EMBL" id="FNZN01000001">
    <property type="protein sequence ID" value="SEK23220.1"/>
    <property type="molecule type" value="Genomic_DNA"/>
</dbReference>
<dbReference type="STRING" id="228957.SAMN04488008_101104"/>
<organism evidence="1 2">
    <name type="scientific">Maribacter orientalis</name>
    <dbReference type="NCBI Taxonomy" id="228957"/>
    <lineage>
        <taxon>Bacteria</taxon>
        <taxon>Pseudomonadati</taxon>
        <taxon>Bacteroidota</taxon>
        <taxon>Flavobacteriia</taxon>
        <taxon>Flavobacteriales</taxon>
        <taxon>Flavobacteriaceae</taxon>
        <taxon>Maribacter</taxon>
    </lineage>
</organism>
<evidence type="ECO:0000313" key="2">
    <source>
        <dbReference type="Proteomes" id="UP000198990"/>
    </source>
</evidence>
<dbReference type="SUPFAM" id="SSF50475">
    <property type="entry name" value="FMN-binding split barrel"/>
    <property type="match status" value="1"/>
</dbReference>
<proteinExistence type="predicted"/>
<dbReference type="Proteomes" id="UP000198990">
    <property type="component" value="Unassembled WGS sequence"/>
</dbReference>
<dbReference type="OrthoDB" id="9794935at2"/>
<dbReference type="InterPro" id="IPR024747">
    <property type="entry name" value="Pyridox_Oxase-rel"/>
</dbReference>